<dbReference type="CDD" id="cd21452">
    <property type="entry name" value="DLC-like_DYNLL1_DYNLL2"/>
    <property type="match status" value="1"/>
</dbReference>
<evidence type="ECO:0000256" key="5">
    <source>
        <dbReference type="ARBA" id="ARBA00023017"/>
    </source>
</evidence>
<evidence type="ECO:0000256" key="2">
    <source>
        <dbReference type="ARBA" id="ARBA00010156"/>
    </source>
</evidence>
<dbReference type="GO" id="GO:0007017">
    <property type="term" value="P:microtubule-based process"/>
    <property type="evidence" value="ECO:0007669"/>
    <property type="project" value="InterPro"/>
</dbReference>
<organism evidence="9 10">
    <name type="scientific">Fasciolopsis buskii</name>
    <dbReference type="NCBI Taxonomy" id="27845"/>
    <lineage>
        <taxon>Eukaryota</taxon>
        <taxon>Metazoa</taxon>
        <taxon>Spiralia</taxon>
        <taxon>Lophotrochozoa</taxon>
        <taxon>Platyhelminthes</taxon>
        <taxon>Trematoda</taxon>
        <taxon>Digenea</taxon>
        <taxon>Plagiorchiida</taxon>
        <taxon>Echinostomata</taxon>
        <taxon>Echinostomatoidea</taxon>
        <taxon>Fasciolidae</taxon>
        <taxon>Fasciolopsis</taxon>
    </lineage>
</organism>
<dbReference type="SUPFAM" id="SSF54648">
    <property type="entry name" value="DLC"/>
    <property type="match status" value="1"/>
</dbReference>
<comment type="subcellular location">
    <subcellularLocation>
        <location evidence="1 8">Cytoplasm</location>
        <location evidence="1 8">Cytoskeleton</location>
    </subcellularLocation>
</comment>
<evidence type="ECO:0000313" key="10">
    <source>
        <dbReference type="Proteomes" id="UP000728185"/>
    </source>
</evidence>
<evidence type="ECO:0000256" key="6">
    <source>
        <dbReference type="ARBA" id="ARBA00023175"/>
    </source>
</evidence>
<dbReference type="InterPro" id="IPR037177">
    <property type="entry name" value="DLC_sf"/>
</dbReference>
<evidence type="ECO:0000313" key="9">
    <source>
        <dbReference type="EMBL" id="KAA0195513.1"/>
    </source>
</evidence>
<dbReference type="GO" id="GO:0005868">
    <property type="term" value="C:cytoplasmic dynein complex"/>
    <property type="evidence" value="ECO:0007669"/>
    <property type="project" value="TreeGrafter"/>
</dbReference>
<dbReference type="PANTHER" id="PTHR11886">
    <property type="entry name" value="DYNEIN LIGHT CHAIN"/>
    <property type="match status" value="1"/>
</dbReference>
<comment type="caution">
    <text evidence="9">The sequence shown here is derived from an EMBL/GenBank/DDBJ whole genome shotgun (WGS) entry which is preliminary data.</text>
</comment>
<keyword evidence="3 8" id="KW-0963">Cytoplasm</keyword>
<keyword evidence="4 8" id="KW-0493">Microtubule</keyword>
<dbReference type="EMBL" id="LUCM01003650">
    <property type="protein sequence ID" value="KAA0195513.1"/>
    <property type="molecule type" value="Genomic_DNA"/>
</dbReference>
<reference evidence="9" key="1">
    <citation type="submission" date="2019-05" db="EMBL/GenBank/DDBJ databases">
        <title>Annotation for the trematode Fasciolopsis buski.</title>
        <authorList>
            <person name="Choi Y.-J."/>
        </authorList>
    </citation>
    <scope>NUCLEOTIDE SEQUENCE</scope>
    <source>
        <strain evidence="9">HT</strain>
        <tissue evidence="9">Whole worm</tissue>
    </source>
</reference>
<dbReference type="AlphaFoldDB" id="A0A8E0VLM1"/>
<dbReference type="FunFam" id="3.30.740.10:FF:000001">
    <property type="entry name" value="Dynein light chain"/>
    <property type="match status" value="1"/>
</dbReference>
<name>A0A8E0VLM1_9TREM</name>
<sequence>MTQKAVVKNADMTNEMQQHAVEICAEALRRYDLEKDIASYVKKDFERKYGPTWHCIVGRSYGSFVTHEPGNFIYFFLDKFAVLLFKSG</sequence>
<dbReference type="PANTHER" id="PTHR11886:SF35">
    <property type="entry name" value="DYNEIN LIGHT CHAIN"/>
    <property type="match status" value="1"/>
</dbReference>
<accession>A0A8E0VLM1</accession>
<dbReference type="GO" id="GO:0005874">
    <property type="term" value="C:microtubule"/>
    <property type="evidence" value="ECO:0007669"/>
    <property type="project" value="UniProtKB-KW"/>
</dbReference>
<dbReference type="Pfam" id="PF01221">
    <property type="entry name" value="Dynein_light"/>
    <property type="match status" value="1"/>
</dbReference>
<dbReference type="Gene3D" id="3.30.740.10">
    <property type="entry name" value="Protein Inhibitor Of Neuronal Nitric Oxide Synthase"/>
    <property type="match status" value="1"/>
</dbReference>
<evidence type="ECO:0000256" key="7">
    <source>
        <dbReference type="ARBA" id="ARBA00023212"/>
    </source>
</evidence>
<comment type="similarity">
    <text evidence="2 8">Belongs to the dynein light chain family.</text>
</comment>
<protein>
    <recommendedName>
        <fullName evidence="8">Dynein light chain</fullName>
    </recommendedName>
</protein>
<dbReference type="InterPro" id="IPR001372">
    <property type="entry name" value="Dynein_light_chain_typ-1/2"/>
</dbReference>
<dbReference type="OrthoDB" id="10033309at2759"/>
<dbReference type="GO" id="GO:0045505">
    <property type="term" value="F:dynein intermediate chain binding"/>
    <property type="evidence" value="ECO:0007669"/>
    <property type="project" value="TreeGrafter"/>
</dbReference>
<keyword evidence="6 8" id="KW-0505">Motor protein</keyword>
<evidence type="ECO:0000256" key="4">
    <source>
        <dbReference type="ARBA" id="ARBA00022701"/>
    </source>
</evidence>
<keyword evidence="10" id="KW-1185">Reference proteome</keyword>
<gene>
    <name evidence="9" type="ORF">FBUS_06778</name>
</gene>
<evidence type="ECO:0000256" key="1">
    <source>
        <dbReference type="ARBA" id="ARBA00004245"/>
    </source>
</evidence>
<proteinExistence type="inferred from homology"/>
<dbReference type="Proteomes" id="UP000728185">
    <property type="component" value="Unassembled WGS sequence"/>
</dbReference>
<evidence type="ECO:0000256" key="8">
    <source>
        <dbReference type="RuleBase" id="RU365010"/>
    </source>
</evidence>
<dbReference type="SMART" id="SM01375">
    <property type="entry name" value="Dynein_light"/>
    <property type="match status" value="1"/>
</dbReference>
<keyword evidence="5 8" id="KW-0243">Dynein</keyword>
<evidence type="ECO:0000256" key="3">
    <source>
        <dbReference type="ARBA" id="ARBA00022490"/>
    </source>
</evidence>
<keyword evidence="7 8" id="KW-0206">Cytoskeleton</keyword>